<proteinExistence type="predicted"/>
<dbReference type="AlphaFoldDB" id="A0A4R3LYW7"/>
<evidence type="ECO:0000313" key="2">
    <source>
        <dbReference type="EMBL" id="TCT03965.1"/>
    </source>
</evidence>
<protein>
    <submittedName>
        <fullName evidence="2">Glycosyl transferase family 2</fullName>
    </submittedName>
</protein>
<dbReference type="GO" id="GO:0016740">
    <property type="term" value="F:transferase activity"/>
    <property type="evidence" value="ECO:0007669"/>
    <property type="project" value="UniProtKB-KW"/>
</dbReference>
<evidence type="ECO:0000313" key="3">
    <source>
        <dbReference type="Proteomes" id="UP000294664"/>
    </source>
</evidence>
<dbReference type="Gene3D" id="3.90.550.10">
    <property type="entry name" value="Spore Coat Polysaccharide Biosynthesis Protein SpsA, Chain A"/>
    <property type="match status" value="1"/>
</dbReference>
<keyword evidence="3" id="KW-1185">Reference proteome</keyword>
<accession>A0A4R3LYW7</accession>
<reference evidence="2 3" key="1">
    <citation type="submission" date="2019-03" db="EMBL/GenBank/DDBJ databases">
        <title>Genomic Encyclopedia of Type Strains, Phase IV (KMG-IV): sequencing the most valuable type-strain genomes for metagenomic binning, comparative biology and taxonomic classification.</title>
        <authorList>
            <person name="Goeker M."/>
        </authorList>
    </citation>
    <scope>NUCLEOTIDE SEQUENCE [LARGE SCALE GENOMIC DNA]</scope>
    <source>
        <strain evidence="2 3">DSM 9035</strain>
    </source>
</reference>
<dbReference type="Proteomes" id="UP000294664">
    <property type="component" value="Unassembled WGS sequence"/>
</dbReference>
<feature type="domain" description="Glycosyltransferase 2-like" evidence="1">
    <location>
        <begin position="5"/>
        <end position="123"/>
    </location>
</feature>
<dbReference type="InterPro" id="IPR050834">
    <property type="entry name" value="Glycosyltransf_2"/>
</dbReference>
<sequence length="314" mass="35522">MLAVSICIPAYREIALLEKALDSVVMQRFTDYEVIVADDTPDAAVEDLIRSYDFGGRMHYFRNPHALGAPRNWNEAVASARAPLVKLLHQDDRFAHADALGRFVALMQAHPDCAFGFCASRVEDLPGGREWVHAADAAQLADLKRRPERLLLGNVVGGPSATIYRRALALDYDPRLRWLVDVDFYMRALRQNPRVAFAAEPLVVTSNGPHQISATLRHDTALQAREALLMFEKALDQLADDPDVAVFWWRTLRANRIRSARQIGRLGAPSPAVAAYFKTLFAHPPRSERRRLADFVPDRLREVWRPIRHALFRS</sequence>
<keyword evidence="2" id="KW-0808">Transferase</keyword>
<dbReference type="SUPFAM" id="SSF53448">
    <property type="entry name" value="Nucleotide-diphospho-sugar transferases"/>
    <property type="match status" value="1"/>
</dbReference>
<dbReference type="InterPro" id="IPR029044">
    <property type="entry name" value="Nucleotide-diphossugar_trans"/>
</dbReference>
<evidence type="ECO:0000259" key="1">
    <source>
        <dbReference type="Pfam" id="PF00535"/>
    </source>
</evidence>
<name>A0A4R3LYW7_9HYPH</name>
<dbReference type="PANTHER" id="PTHR43685">
    <property type="entry name" value="GLYCOSYLTRANSFERASE"/>
    <property type="match status" value="1"/>
</dbReference>
<gene>
    <name evidence="2" type="ORF">EDC64_108131</name>
</gene>
<dbReference type="Pfam" id="PF00535">
    <property type="entry name" value="Glycos_transf_2"/>
    <property type="match status" value="1"/>
</dbReference>
<dbReference type="InterPro" id="IPR001173">
    <property type="entry name" value="Glyco_trans_2-like"/>
</dbReference>
<organism evidence="2 3">
    <name type="scientific">Aquabacter spiritensis</name>
    <dbReference type="NCBI Taxonomy" id="933073"/>
    <lineage>
        <taxon>Bacteria</taxon>
        <taxon>Pseudomonadati</taxon>
        <taxon>Pseudomonadota</taxon>
        <taxon>Alphaproteobacteria</taxon>
        <taxon>Hyphomicrobiales</taxon>
        <taxon>Xanthobacteraceae</taxon>
        <taxon>Aquabacter</taxon>
    </lineage>
</organism>
<dbReference type="PANTHER" id="PTHR43685:SF2">
    <property type="entry name" value="GLYCOSYLTRANSFERASE 2-LIKE DOMAIN-CONTAINING PROTEIN"/>
    <property type="match status" value="1"/>
</dbReference>
<dbReference type="RefSeq" id="WP_165933771.1">
    <property type="nucleotide sequence ID" value="NZ_SMAI01000008.1"/>
</dbReference>
<comment type="caution">
    <text evidence="2">The sequence shown here is derived from an EMBL/GenBank/DDBJ whole genome shotgun (WGS) entry which is preliminary data.</text>
</comment>
<dbReference type="EMBL" id="SMAI01000008">
    <property type="protein sequence ID" value="TCT03965.1"/>
    <property type="molecule type" value="Genomic_DNA"/>
</dbReference>